<evidence type="ECO:0000256" key="2">
    <source>
        <dbReference type="ARBA" id="ARBA00022840"/>
    </source>
</evidence>
<dbReference type="Gene3D" id="3.40.50.300">
    <property type="entry name" value="P-loop containing nucleotide triphosphate hydrolases"/>
    <property type="match status" value="1"/>
</dbReference>
<dbReference type="CDD" id="cd00009">
    <property type="entry name" value="AAA"/>
    <property type="match status" value="1"/>
</dbReference>
<keyword evidence="1" id="KW-0547">Nucleotide-binding</keyword>
<keyword evidence="6" id="KW-0597">Phosphoprotein</keyword>
<name>A0A7W0HKU6_9BACT</name>
<feature type="modified residue" description="4-aspartylphosphate" evidence="6">
    <location>
        <position position="52"/>
    </location>
</feature>
<evidence type="ECO:0000256" key="4">
    <source>
        <dbReference type="ARBA" id="ARBA00023125"/>
    </source>
</evidence>
<dbReference type="Gene3D" id="3.40.50.2300">
    <property type="match status" value="1"/>
</dbReference>
<dbReference type="GO" id="GO:0000160">
    <property type="term" value="P:phosphorelay signal transduction system"/>
    <property type="evidence" value="ECO:0007669"/>
    <property type="project" value="InterPro"/>
</dbReference>
<dbReference type="PANTHER" id="PTHR32071">
    <property type="entry name" value="TRANSCRIPTIONAL REGULATORY PROTEIN"/>
    <property type="match status" value="1"/>
</dbReference>
<dbReference type="InterPro" id="IPR025943">
    <property type="entry name" value="Sigma_54_int_dom_ATP-bd_2"/>
</dbReference>
<dbReference type="CDD" id="cd00156">
    <property type="entry name" value="REC"/>
    <property type="match status" value="1"/>
</dbReference>
<dbReference type="AlphaFoldDB" id="A0A7W0HKU6"/>
<evidence type="ECO:0000256" key="3">
    <source>
        <dbReference type="ARBA" id="ARBA00023015"/>
    </source>
</evidence>
<comment type="caution">
    <text evidence="9">The sequence shown here is derived from an EMBL/GenBank/DDBJ whole genome shotgun (WGS) entry which is preliminary data.</text>
</comment>
<dbReference type="Proteomes" id="UP000525298">
    <property type="component" value="Unassembled WGS sequence"/>
</dbReference>
<dbReference type="PROSITE" id="PS00688">
    <property type="entry name" value="SIGMA54_INTERACT_3"/>
    <property type="match status" value="1"/>
</dbReference>
<dbReference type="SUPFAM" id="SSF52172">
    <property type="entry name" value="CheY-like"/>
    <property type="match status" value="1"/>
</dbReference>
<dbReference type="SMART" id="SM00448">
    <property type="entry name" value="REC"/>
    <property type="match status" value="1"/>
</dbReference>
<evidence type="ECO:0000256" key="5">
    <source>
        <dbReference type="ARBA" id="ARBA00023163"/>
    </source>
</evidence>
<dbReference type="SUPFAM" id="SSF52540">
    <property type="entry name" value="P-loop containing nucleoside triphosphate hydrolases"/>
    <property type="match status" value="1"/>
</dbReference>
<dbReference type="FunFam" id="3.40.50.300:FF:000006">
    <property type="entry name" value="DNA-binding transcriptional regulator NtrC"/>
    <property type="match status" value="1"/>
</dbReference>
<dbReference type="InterPro" id="IPR003593">
    <property type="entry name" value="AAA+_ATPase"/>
</dbReference>
<dbReference type="SMART" id="SM00382">
    <property type="entry name" value="AAA"/>
    <property type="match status" value="1"/>
</dbReference>
<dbReference type="PROSITE" id="PS00676">
    <property type="entry name" value="SIGMA54_INTERACT_2"/>
    <property type="match status" value="1"/>
</dbReference>
<dbReference type="EMBL" id="JACDUS010000004">
    <property type="protein sequence ID" value="MBA2881451.1"/>
    <property type="molecule type" value="Genomic_DNA"/>
</dbReference>
<dbReference type="InterPro" id="IPR027417">
    <property type="entry name" value="P-loop_NTPase"/>
</dbReference>
<keyword evidence="4" id="KW-0238">DNA-binding</keyword>
<keyword evidence="5" id="KW-0804">Transcription</keyword>
<evidence type="ECO:0000256" key="6">
    <source>
        <dbReference type="PROSITE-ProRule" id="PRU00169"/>
    </source>
</evidence>
<evidence type="ECO:0000259" key="8">
    <source>
        <dbReference type="PROSITE" id="PS50110"/>
    </source>
</evidence>
<evidence type="ECO:0000313" key="10">
    <source>
        <dbReference type="Proteomes" id="UP000525298"/>
    </source>
</evidence>
<dbReference type="InterPro" id="IPR025944">
    <property type="entry name" value="Sigma_54_int_dom_CS"/>
</dbReference>
<feature type="domain" description="Sigma-54 factor interaction" evidence="7">
    <location>
        <begin position="137"/>
        <end position="366"/>
    </location>
</feature>
<feature type="domain" description="Response regulatory" evidence="8">
    <location>
        <begin position="3"/>
        <end position="117"/>
    </location>
</feature>
<dbReference type="RefSeq" id="WP_181551110.1">
    <property type="nucleotide sequence ID" value="NZ_JACDUS010000004.1"/>
</dbReference>
<keyword evidence="3" id="KW-0805">Transcription regulation</keyword>
<dbReference type="PROSITE" id="PS50045">
    <property type="entry name" value="SIGMA54_INTERACT_4"/>
    <property type="match status" value="1"/>
</dbReference>
<dbReference type="Pfam" id="PF25601">
    <property type="entry name" value="AAA_lid_14"/>
    <property type="match status" value="1"/>
</dbReference>
<evidence type="ECO:0000313" key="9">
    <source>
        <dbReference type="EMBL" id="MBA2881451.1"/>
    </source>
</evidence>
<keyword evidence="10" id="KW-1185">Reference proteome</keyword>
<reference evidence="9 10" key="1">
    <citation type="submission" date="2020-07" db="EMBL/GenBank/DDBJ databases">
        <title>Genomic Encyclopedia of Type Strains, Phase IV (KMG-IV): sequencing the most valuable type-strain genomes for metagenomic binning, comparative biology and taxonomic classification.</title>
        <authorList>
            <person name="Goeker M."/>
        </authorList>
    </citation>
    <scope>NUCLEOTIDE SEQUENCE [LARGE SCALE GENOMIC DNA]</scope>
    <source>
        <strain evidence="9 10">DSM 17721</strain>
    </source>
</reference>
<dbReference type="GO" id="GO:0005524">
    <property type="term" value="F:ATP binding"/>
    <property type="evidence" value="ECO:0007669"/>
    <property type="project" value="UniProtKB-KW"/>
</dbReference>
<dbReference type="GO" id="GO:0003677">
    <property type="term" value="F:DNA binding"/>
    <property type="evidence" value="ECO:0007669"/>
    <property type="project" value="UniProtKB-KW"/>
</dbReference>
<dbReference type="PROSITE" id="PS50110">
    <property type="entry name" value="RESPONSE_REGULATORY"/>
    <property type="match status" value="1"/>
</dbReference>
<organism evidence="9 10">
    <name type="scientific">Desulfosalsimonas propionicica</name>
    <dbReference type="NCBI Taxonomy" id="332175"/>
    <lineage>
        <taxon>Bacteria</taxon>
        <taxon>Pseudomonadati</taxon>
        <taxon>Thermodesulfobacteriota</taxon>
        <taxon>Desulfobacteria</taxon>
        <taxon>Desulfobacterales</taxon>
        <taxon>Desulfosalsimonadaceae</taxon>
        <taxon>Desulfosalsimonas</taxon>
    </lineage>
</organism>
<accession>A0A7W0HKU6</accession>
<proteinExistence type="predicted"/>
<dbReference type="GO" id="GO:0006355">
    <property type="term" value="P:regulation of DNA-templated transcription"/>
    <property type="evidence" value="ECO:0007669"/>
    <property type="project" value="InterPro"/>
</dbReference>
<gene>
    <name evidence="9" type="ORF">HNR65_001778</name>
</gene>
<dbReference type="InterPro" id="IPR001789">
    <property type="entry name" value="Sig_transdc_resp-reg_receiver"/>
</dbReference>
<dbReference type="InterPro" id="IPR058031">
    <property type="entry name" value="AAA_lid_NorR"/>
</dbReference>
<dbReference type="PANTHER" id="PTHR32071:SF113">
    <property type="entry name" value="ALGINATE BIOSYNTHESIS TRANSCRIPTIONAL REGULATORY PROTEIN ALGB"/>
    <property type="match status" value="1"/>
</dbReference>
<sequence length="483" mass="53817">MALFVVIDDDPTINRLICEALDREDHEFHTAQMLGQGFDVARQVLPDIVFLDLSLPDGNGLEWLEAFLEIPSNPEVIVITAGGSEQSIETAIYRGAWDFVQKPFSIRSMTHLVRQALRYRKDKSGKEKVVALNRQGLIGGSPTLHRCLQQAAQASTSGAPCLIRGETGVGKELIARIIHANSPRSGGPFVVVDCAALSESLVDSILFGHRKGAFTGAHADKVGLIQSADKGILFLDEIGELPMDVQKNLLRVLQEQTFRPVGALEEKRSNFRLISATHRNLAAMVEKNAFRQDLLYRIMGQEIFVPPLRDRLEDLDHLTAFFLQNICQQYNLPVKGISSDFLPTLRSYDWPGNIRELRHCLEHSVVSADPEPILYPQQLPNYLRVKIAAGELEHQRRPVSTCSEDKVISENQTPCAFGKPAGTLKEARAEGSRAAEKIYLKQLIFSSKEKTVKDLCEKAGVSVSHFYALLRKHELELPHGRST</sequence>
<dbReference type="InterPro" id="IPR011006">
    <property type="entry name" value="CheY-like_superfamily"/>
</dbReference>
<keyword evidence="2" id="KW-0067">ATP-binding</keyword>
<evidence type="ECO:0000256" key="1">
    <source>
        <dbReference type="ARBA" id="ARBA00022741"/>
    </source>
</evidence>
<evidence type="ECO:0000259" key="7">
    <source>
        <dbReference type="PROSITE" id="PS50045"/>
    </source>
</evidence>
<dbReference type="Gene3D" id="1.10.8.60">
    <property type="match status" value="1"/>
</dbReference>
<dbReference type="Pfam" id="PF00072">
    <property type="entry name" value="Response_reg"/>
    <property type="match status" value="1"/>
</dbReference>
<dbReference type="InterPro" id="IPR002078">
    <property type="entry name" value="Sigma_54_int"/>
</dbReference>
<protein>
    <submittedName>
        <fullName evidence="9">Two-component system NtrC family response regulator</fullName>
    </submittedName>
</protein>
<dbReference type="Pfam" id="PF00158">
    <property type="entry name" value="Sigma54_activat"/>
    <property type="match status" value="1"/>
</dbReference>